<dbReference type="EMBL" id="WELI01000005">
    <property type="protein sequence ID" value="KAB7730392.1"/>
    <property type="molecule type" value="Genomic_DNA"/>
</dbReference>
<comment type="similarity">
    <text evidence="1">Belongs to the leucine-binding protein family.</text>
</comment>
<gene>
    <name evidence="4" type="ORF">F5984_14670</name>
</gene>
<protein>
    <submittedName>
        <fullName evidence="4">ABC transporter substrate-binding protein</fullName>
    </submittedName>
</protein>
<dbReference type="InterPro" id="IPR028081">
    <property type="entry name" value="Leu-bd"/>
</dbReference>
<dbReference type="Proteomes" id="UP000488299">
    <property type="component" value="Unassembled WGS sequence"/>
</dbReference>
<evidence type="ECO:0000259" key="3">
    <source>
        <dbReference type="Pfam" id="PF13458"/>
    </source>
</evidence>
<dbReference type="SUPFAM" id="SSF53822">
    <property type="entry name" value="Periplasmic binding protein-like I"/>
    <property type="match status" value="1"/>
</dbReference>
<evidence type="ECO:0000313" key="5">
    <source>
        <dbReference type="Proteomes" id="UP000488299"/>
    </source>
</evidence>
<organism evidence="4 5">
    <name type="scientific">Rudanella paleaurantiibacter</name>
    <dbReference type="NCBI Taxonomy" id="2614655"/>
    <lineage>
        <taxon>Bacteria</taxon>
        <taxon>Pseudomonadati</taxon>
        <taxon>Bacteroidota</taxon>
        <taxon>Cytophagia</taxon>
        <taxon>Cytophagales</taxon>
        <taxon>Cytophagaceae</taxon>
        <taxon>Rudanella</taxon>
    </lineage>
</organism>
<reference evidence="4 5" key="1">
    <citation type="submission" date="2019-10" db="EMBL/GenBank/DDBJ databases">
        <title>Rudanella paleaurantiibacter sp. nov., isolated from sludge.</title>
        <authorList>
            <person name="Xu S.Q."/>
        </authorList>
    </citation>
    <scope>NUCLEOTIDE SEQUENCE [LARGE SCALE GENOMIC DNA]</scope>
    <source>
        <strain evidence="4 5">HX-22-17</strain>
    </source>
</reference>
<dbReference type="Pfam" id="PF13458">
    <property type="entry name" value="Peripla_BP_6"/>
    <property type="match status" value="1"/>
</dbReference>
<comment type="caution">
    <text evidence="4">The sequence shown here is derived from an EMBL/GenBank/DDBJ whole genome shotgun (WGS) entry which is preliminary data.</text>
</comment>
<sequence>MKLGVLIPHSSLYPSLAFDVVEGIRAGFASNGLAEVTLVIENIGLGLDTEQLRDKTQKLLLQDGVDIIVSLMNRRTVETIVPLVAGANRLLLVLETLGEFFLDLPRHPAVLFHSLQFCLSTRLTARKAVQNGQKGVIQACSFYDAGYLQGYALSQGVVPNGGHMVQYFVSSHKPQEVTFDALVAGMQSGEGQAVVALYAGDMASQFLQAYPTLPGRLPLWLGPMLLEETMLRNVPYTGLEAQGHTPWSLQLDTPENAAFIGAMQQRGRQANLLSLLGYEAGLILTFYDGLLRQTGYPGAEHASALAQYTFTGPRGAVTFDPETRYSFGPQYRATLAGTEAEYTQLANLTEEPDWQQDRAMFLAEPPVGQHTGWNNIYLCI</sequence>
<evidence type="ECO:0000256" key="2">
    <source>
        <dbReference type="ARBA" id="ARBA00022729"/>
    </source>
</evidence>
<name>A0A7J5TZ29_9BACT</name>
<keyword evidence="5" id="KW-1185">Reference proteome</keyword>
<proteinExistence type="inferred from homology"/>
<dbReference type="AlphaFoldDB" id="A0A7J5TZ29"/>
<dbReference type="Gene3D" id="3.40.50.2300">
    <property type="match status" value="2"/>
</dbReference>
<keyword evidence="2" id="KW-0732">Signal</keyword>
<evidence type="ECO:0000313" key="4">
    <source>
        <dbReference type="EMBL" id="KAB7730392.1"/>
    </source>
</evidence>
<dbReference type="RefSeq" id="WP_152124978.1">
    <property type="nucleotide sequence ID" value="NZ_WELI01000005.1"/>
</dbReference>
<accession>A0A7J5TZ29</accession>
<evidence type="ECO:0000256" key="1">
    <source>
        <dbReference type="ARBA" id="ARBA00010062"/>
    </source>
</evidence>
<dbReference type="InterPro" id="IPR028082">
    <property type="entry name" value="Peripla_BP_I"/>
</dbReference>
<feature type="domain" description="Leucine-binding protein" evidence="3">
    <location>
        <begin position="2"/>
        <end position="323"/>
    </location>
</feature>